<evidence type="ECO:0000256" key="4">
    <source>
        <dbReference type="ARBA" id="ARBA00022989"/>
    </source>
</evidence>
<gene>
    <name evidence="7" type="ORF">ACFQGD_26805</name>
</gene>
<feature type="transmembrane region" description="Helical" evidence="6">
    <location>
        <begin position="332"/>
        <end position="356"/>
    </location>
</feature>
<dbReference type="PANTHER" id="PTHR30569">
    <property type="entry name" value="CYTOSINE TRANSPORTER CODB"/>
    <property type="match status" value="1"/>
</dbReference>
<dbReference type="InterPro" id="IPR001248">
    <property type="entry name" value="Pur-cyt_permease"/>
</dbReference>
<dbReference type="Pfam" id="PF02133">
    <property type="entry name" value="Transp_cyt_pur"/>
    <property type="match status" value="1"/>
</dbReference>
<keyword evidence="3 6" id="KW-0812">Transmembrane</keyword>
<feature type="transmembrane region" description="Helical" evidence="6">
    <location>
        <begin position="438"/>
        <end position="464"/>
    </location>
</feature>
<keyword evidence="8" id="KW-1185">Reference proteome</keyword>
<sequence length="489" mass="51947">MVKQEPDVTTSTAGEFTELPVLPQERLWGFWQFTSVNVGLAIATWAFLIGGTVALFAGVTTAIAATVIGNLVGVVLVAVGTCLPSAKYGIEQYTALRSVLGSNGVRTLIAILVPLTGAGWNAILAIMFGRAVTNVLNAVFDAGFDPNGPVVIGMSLLALLVSWVVLSRGPVSLEWVNKIVAPVLVVMTLVMLGVILANHSWSDLMSAEALAPFGDPRLDFAIALELSFAVAFAWWPITGNLARLTRTQRVSFWPNMIGLFGASVVAGLVGTFAALVIGDADPTAWMVPLGGAVLGVLALLFVAFANVTSIVAQTYSGGLGLIRAGGSVVRRIPWPVFVALLYTPPAIVVFWPATFYDNFFKFVAWVGMAMAPLTAVYLTDFFLLRRGRLVLRGLYEPEGVSRYSFWWGFNPAAILAIAAGSVTYFLLLDPITFESAAIFTYTTASLPALLVTAVVHTVLSVAWVRRAGKGGYGEPVAGNDRTPVEEAVG</sequence>
<dbReference type="PANTHER" id="PTHR30569:SF0">
    <property type="entry name" value="CYTOSINE PERMEASE"/>
    <property type="match status" value="1"/>
</dbReference>
<comment type="caution">
    <text evidence="7">The sequence shown here is derived from an EMBL/GenBank/DDBJ whole genome shotgun (WGS) entry which is preliminary data.</text>
</comment>
<evidence type="ECO:0000256" key="5">
    <source>
        <dbReference type="ARBA" id="ARBA00023136"/>
    </source>
</evidence>
<keyword evidence="4 6" id="KW-1133">Transmembrane helix</keyword>
<comment type="subcellular location">
    <subcellularLocation>
        <location evidence="1">Membrane</location>
        <topology evidence="1">Multi-pass membrane protein</topology>
    </subcellularLocation>
</comment>
<dbReference type="RefSeq" id="WP_345405212.1">
    <property type="nucleotide sequence ID" value="NZ_BAABLA010000119.1"/>
</dbReference>
<feature type="transmembrane region" description="Helical" evidence="6">
    <location>
        <begin position="362"/>
        <end position="384"/>
    </location>
</feature>
<protein>
    <submittedName>
        <fullName evidence="7">Purine-cytosine permease family protein</fullName>
    </submittedName>
</protein>
<dbReference type="EMBL" id="JBHSXX010000001">
    <property type="protein sequence ID" value="MFC6870746.1"/>
    <property type="molecule type" value="Genomic_DNA"/>
</dbReference>
<accession>A0ABW2C5Y1</accession>
<organism evidence="7 8">
    <name type="scientific">Haloechinothrix salitolerans</name>
    <dbReference type="NCBI Taxonomy" id="926830"/>
    <lineage>
        <taxon>Bacteria</taxon>
        <taxon>Bacillati</taxon>
        <taxon>Actinomycetota</taxon>
        <taxon>Actinomycetes</taxon>
        <taxon>Pseudonocardiales</taxon>
        <taxon>Pseudonocardiaceae</taxon>
        <taxon>Haloechinothrix</taxon>
    </lineage>
</organism>
<evidence type="ECO:0000256" key="6">
    <source>
        <dbReference type="SAM" id="Phobius"/>
    </source>
</evidence>
<keyword evidence="5 6" id="KW-0472">Membrane</keyword>
<feature type="transmembrane region" description="Helical" evidence="6">
    <location>
        <begin position="148"/>
        <end position="167"/>
    </location>
</feature>
<evidence type="ECO:0000313" key="7">
    <source>
        <dbReference type="EMBL" id="MFC6870746.1"/>
    </source>
</evidence>
<dbReference type="InterPro" id="IPR030191">
    <property type="entry name" value="CodB"/>
</dbReference>
<comment type="similarity">
    <text evidence="2">Belongs to the purine-cytosine permease (2.A.39) family.</text>
</comment>
<feature type="transmembrane region" description="Helical" evidence="6">
    <location>
        <begin position="179"/>
        <end position="198"/>
    </location>
</feature>
<feature type="transmembrane region" description="Helical" evidence="6">
    <location>
        <begin position="405"/>
        <end position="426"/>
    </location>
</feature>
<feature type="transmembrane region" description="Helical" evidence="6">
    <location>
        <begin position="63"/>
        <end position="86"/>
    </location>
</feature>
<feature type="transmembrane region" description="Helical" evidence="6">
    <location>
        <begin position="289"/>
        <end position="312"/>
    </location>
</feature>
<feature type="transmembrane region" description="Helical" evidence="6">
    <location>
        <begin position="107"/>
        <end position="128"/>
    </location>
</feature>
<dbReference type="Gene3D" id="1.10.4160.10">
    <property type="entry name" value="Hydantoin permease"/>
    <property type="match status" value="1"/>
</dbReference>
<proteinExistence type="inferred from homology"/>
<feature type="transmembrane region" description="Helical" evidence="6">
    <location>
        <begin position="218"/>
        <end position="237"/>
    </location>
</feature>
<reference evidence="8" key="1">
    <citation type="journal article" date="2019" name="Int. J. Syst. Evol. Microbiol.">
        <title>The Global Catalogue of Microorganisms (GCM) 10K type strain sequencing project: providing services to taxonomists for standard genome sequencing and annotation.</title>
        <authorList>
            <consortium name="The Broad Institute Genomics Platform"/>
            <consortium name="The Broad Institute Genome Sequencing Center for Infectious Disease"/>
            <person name="Wu L."/>
            <person name="Ma J."/>
        </authorList>
    </citation>
    <scope>NUCLEOTIDE SEQUENCE [LARGE SCALE GENOMIC DNA]</scope>
    <source>
        <strain evidence="8">KCTC 32255</strain>
    </source>
</reference>
<dbReference type="Proteomes" id="UP001596337">
    <property type="component" value="Unassembled WGS sequence"/>
</dbReference>
<evidence type="ECO:0000313" key="8">
    <source>
        <dbReference type="Proteomes" id="UP001596337"/>
    </source>
</evidence>
<name>A0ABW2C5Y1_9PSEU</name>
<evidence type="ECO:0000256" key="1">
    <source>
        <dbReference type="ARBA" id="ARBA00004141"/>
    </source>
</evidence>
<feature type="transmembrane region" description="Helical" evidence="6">
    <location>
        <begin position="36"/>
        <end position="57"/>
    </location>
</feature>
<evidence type="ECO:0000256" key="3">
    <source>
        <dbReference type="ARBA" id="ARBA00022692"/>
    </source>
</evidence>
<evidence type="ECO:0000256" key="2">
    <source>
        <dbReference type="ARBA" id="ARBA00008974"/>
    </source>
</evidence>
<feature type="transmembrane region" description="Helical" evidence="6">
    <location>
        <begin position="257"/>
        <end position="277"/>
    </location>
</feature>